<dbReference type="InterPro" id="IPR045738">
    <property type="entry name" value="DUF6088"/>
</dbReference>
<dbReference type="RefSeq" id="WP_311485820.1">
    <property type="nucleotide sequence ID" value="NZ_JAVRHP010000169.1"/>
</dbReference>
<name>A0ABU3CZX0_9FLAO</name>
<dbReference type="EMBL" id="JAVRHP010000169">
    <property type="protein sequence ID" value="MDT0651732.1"/>
    <property type="molecule type" value="Genomic_DNA"/>
</dbReference>
<proteinExistence type="predicted"/>
<sequence length="254" mass="28707">MTIYILIHYLCGAMNIATSIKSKVDRINTGKVFTYDSLSIPQTEFSAAAKALSRLAARGVIKRYKNGMYYKPEQTIFGEIKPSEEELLYNYLFEEGKQVAYITGLRLYNEFGLTTQIPTTVRVASWDKMIKTKIGNLVVKPAKSYAPVSQETIPFLQLLDVMKDFKKIPDLDKKEGVDFLKKRIKALSDSGKIKLVEFAKSYPPKVRAFLGALLEALSFNEVGEPLKNTINYLSSYEFGISENILPTISNWKIS</sequence>
<dbReference type="Pfam" id="PF19570">
    <property type="entry name" value="DUF6088"/>
    <property type="match status" value="1"/>
</dbReference>
<reference evidence="1 2" key="1">
    <citation type="submission" date="2023-09" db="EMBL/GenBank/DDBJ databases">
        <authorList>
            <person name="Rey-Velasco X."/>
        </authorList>
    </citation>
    <scope>NUCLEOTIDE SEQUENCE [LARGE SCALE GENOMIC DNA]</scope>
    <source>
        <strain evidence="1 2">F297</strain>
    </source>
</reference>
<evidence type="ECO:0000313" key="1">
    <source>
        <dbReference type="EMBL" id="MDT0651732.1"/>
    </source>
</evidence>
<dbReference type="Proteomes" id="UP001248819">
    <property type="component" value="Unassembled WGS sequence"/>
</dbReference>
<gene>
    <name evidence="1" type="ORF">RM529_16415</name>
</gene>
<evidence type="ECO:0000313" key="2">
    <source>
        <dbReference type="Proteomes" id="UP001248819"/>
    </source>
</evidence>
<accession>A0ABU3CZX0</accession>
<protein>
    <submittedName>
        <fullName evidence="1">DUF6088 family protein</fullName>
    </submittedName>
</protein>
<organism evidence="1 2">
    <name type="scientific">Autumnicola edwardsiae</name>
    <dbReference type="NCBI Taxonomy" id="3075594"/>
    <lineage>
        <taxon>Bacteria</taxon>
        <taxon>Pseudomonadati</taxon>
        <taxon>Bacteroidota</taxon>
        <taxon>Flavobacteriia</taxon>
        <taxon>Flavobacteriales</taxon>
        <taxon>Flavobacteriaceae</taxon>
        <taxon>Autumnicola</taxon>
    </lineage>
</organism>
<comment type="caution">
    <text evidence="1">The sequence shown here is derived from an EMBL/GenBank/DDBJ whole genome shotgun (WGS) entry which is preliminary data.</text>
</comment>
<keyword evidence="2" id="KW-1185">Reference proteome</keyword>